<comment type="similarity">
    <text evidence="1">Belongs to the metallo-beta-lactamase superfamily.</text>
</comment>
<dbReference type="PANTHER" id="PTHR42978">
    <property type="entry name" value="QUORUM-QUENCHING LACTONASE YTNP-RELATED-RELATED"/>
    <property type="match status" value="1"/>
</dbReference>
<dbReference type="SMART" id="SM00849">
    <property type="entry name" value="Lactamase_B"/>
    <property type="match status" value="1"/>
</dbReference>
<dbReference type="AlphaFoldDB" id="A0AAU8FR58"/>
<keyword evidence="4" id="KW-0862">Zinc</keyword>
<keyword evidence="2" id="KW-0479">Metal-binding</keyword>
<reference evidence="6" key="1">
    <citation type="submission" date="2024-06" db="EMBL/GenBank/DDBJ databases">
        <title>Sequencing and assembly of the genome of Dyadobacter sp. strain 676, a symbiont of Cyamopsis tetragonoloba.</title>
        <authorList>
            <person name="Guro P."/>
            <person name="Sazanova A."/>
            <person name="Kuznetsova I."/>
            <person name="Belimov A."/>
            <person name="Safronova V."/>
        </authorList>
    </citation>
    <scope>NUCLEOTIDE SEQUENCE</scope>
    <source>
        <strain evidence="6">676</strain>
    </source>
</reference>
<evidence type="ECO:0000313" key="6">
    <source>
        <dbReference type="EMBL" id="XCH26465.1"/>
    </source>
</evidence>
<evidence type="ECO:0000256" key="2">
    <source>
        <dbReference type="ARBA" id="ARBA00022723"/>
    </source>
</evidence>
<keyword evidence="3" id="KW-0378">Hydrolase</keyword>
<gene>
    <name evidence="6" type="ORF">ABV298_08730</name>
</gene>
<dbReference type="Pfam" id="PF00753">
    <property type="entry name" value="Lactamase_B"/>
    <property type="match status" value="1"/>
</dbReference>
<dbReference type="InterPro" id="IPR036866">
    <property type="entry name" value="RibonucZ/Hydroxyglut_hydro"/>
</dbReference>
<feature type="domain" description="Metallo-beta-lactamase" evidence="5">
    <location>
        <begin position="42"/>
        <end position="252"/>
    </location>
</feature>
<evidence type="ECO:0000259" key="5">
    <source>
        <dbReference type="SMART" id="SM00849"/>
    </source>
</evidence>
<proteinExistence type="inferred from homology"/>
<dbReference type="InterPro" id="IPR051013">
    <property type="entry name" value="MBL_superfamily_lactonases"/>
</dbReference>
<dbReference type="SUPFAM" id="SSF56281">
    <property type="entry name" value="Metallo-hydrolase/oxidoreductase"/>
    <property type="match status" value="1"/>
</dbReference>
<dbReference type="EMBL" id="CP159289">
    <property type="protein sequence ID" value="XCH26465.1"/>
    <property type="molecule type" value="Genomic_DNA"/>
</dbReference>
<dbReference type="RefSeq" id="WP_353721757.1">
    <property type="nucleotide sequence ID" value="NZ_CP159289.1"/>
</dbReference>
<evidence type="ECO:0000256" key="4">
    <source>
        <dbReference type="ARBA" id="ARBA00022833"/>
    </source>
</evidence>
<dbReference type="InterPro" id="IPR001279">
    <property type="entry name" value="Metallo-B-lactamas"/>
</dbReference>
<accession>A0AAU8FR58</accession>
<protein>
    <submittedName>
        <fullName evidence="6">MBL fold metallo-hydrolase</fullName>
    </submittedName>
</protein>
<sequence>MKIHIIDTGFFKLDGGAMFGVVPKALWNKQNPADEKNLCSWAMRCLLIENGTKLILVDTGIGNKQDDKFFSHYDLHGDATLLSSIEEKGFGPADITDVFLTHLHFDHVGGAVRFSRDGSRLVPTFPNAVYWSNEAHWLWATNPNPREKASFLKENILPLQESGQLQFVANGHSPFGNISLMNVDGHTEQMMLPVIHYKNRKIIYCADLIPSSYHVPVPWIMSYDMRPLQTIEEKQDILRQAADEECILLFEHDPVYEAALVEHTEKGVRIRERGALRDFLIE</sequence>
<dbReference type="GO" id="GO:0016787">
    <property type="term" value="F:hydrolase activity"/>
    <property type="evidence" value="ECO:0007669"/>
    <property type="project" value="UniProtKB-KW"/>
</dbReference>
<evidence type="ECO:0000256" key="1">
    <source>
        <dbReference type="ARBA" id="ARBA00007749"/>
    </source>
</evidence>
<name>A0AAU8FR58_9BACT</name>
<dbReference type="CDD" id="cd16281">
    <property type="entry name" value="metallo-hydrolase-like_MBL-fold"/>
    <property type="match status" value="1"/>
</dbReference>
<evidence type="ECO:0000256" key="3">
    <source>
        <dbReference type="ARBA" id="ARBA00022801"/>
    </source>
</evidence>
<dbReference type="Gene3D" id="3.60.15.10">
    <property type="entry name" value="Ribonuclease Z/Hydroxyacylglutathione hydrolase-like"/>
    <property type="match status" value="1"/>
</dbReference>
<organism evidence="6">
    <name type="scientific">Dyadobacter sp. 676</name>
    <dbReference type="NCBI Taxonomy" id="3088362"/>
    <lineage>
        <taxon>Bacteria</taxon>
        <taxon>Pseudomonadati</taxon>
        <taxon>Bacteroidota</taxon>
        <taxon>Cytophagia</taxon>
        <taxon>Cytophagales</taxon>
        <taxon>Spirosomataceae</taxon>
        <taxon>Dyadobacter</taxon>
    </lineage>
</organism>
<dbReference type="PANTHER" id="PTHR42978:SF6">
    <property type="entry name" value="QUORUM-QUENCHING LACTONASE YTNP-RELATED"/>
    <property type="match status" value="1"/>
</dbReference>
<dbReference type="GO" id="GO:0046872">
    <property type="term" value="F:metal ion binding"/>
    <property type="evidence" value="ECO:0007669"/>
    <property type="project" value="UniProtKB-KW"/>
</dbReference>